<dbReference type="EMBL" id="JBJQOH010000002">
    <property type="protein sequence ID" value="KAL3698462.1"/>
    <property type="molecule type" value="Genomic_DNA"/>
</dbReference>
<feature type="compositionally biased region" description="Polar residues" evidence="7">
    <location>
        <begin position="74"/>
        <end position="84"/>
    </location>
</feature>
<reference evidence="8 9" key="1">
    <citation type="submission" date="2024-09" db="EMBL/GenBank/DDBJ databases">
        <title>Chromosome-scale assembly of Riccia sorocarpa.</title>
        <authorList>
            <person name="Paukszto L."/>
        </authorList>
    </citation>
    <scope>NUCLEOTIDE SEQUENCE [LARGE SCALE GENOMIC DNA]</scope>
    <source>
        <strain evidence="8">LP-2024</strain>
        <tissue evidence="8">Aerial parts of the thallus</tissue>
    </source>
</reference>
<dbReference type="PANTHER" id="PTHR12922">
    <property type="entry name" value="UBIQUINONE BIOSYNTHESIS PROTEIN"/>
    <property type="match status" value="1"/>
</dbReference>
<evidence type="ECO:0000313" key="8">
    <source>
        <dbReference type="EMBL" id="KAL3698462.1"/>
    </source>
</evidence>
<feature type="binding site" evidence="6">
    <location>
        <position position="220"/>
    </location>
    <ligand>
        <name>Zn(2+)</name>
        <dbReference type="ChEBI" id="CHEBI:29105"/>
    </ligand>
</feature>
<keyword evidence="1 6" id="KW-0831">Ubiquinone biosynthesis</keyword>
<keyword evidence="6" id="KW-0862">Zinc</keyword>
<evidence type="ECO:0000313" key="9">
    <source>
        <dbReference type="Proteomes" id="UP001633002"/>
    </source>
</evidence>
<keyword evidence="2 6" id="KW-0999">Mitochondrion inner membrane</keyword>
<gene>
    <name evidence="8" type="ORF">R1sor_012538</name>
</gene>
<comment type="pathway">
    <text evidence="6">Cofactor biosynthesis; ubiquinone biosynthesis.</text>
</comment>
<comment type="similarity">
    <text evidence="6">Belongs to the COQ4 family.</text>
</comment>
<dbReference type="AlphaFoldDB" id="A0ABD3I422"/>
<dbReference type="GO" id="GO:0120539">
    <property type="term" value="F:4-hydroxy-3-methoxy-5-polyprenylbenzoate decarboxylase activity"/>
    <property type="evidence" value="ECO:0007669"/>
    <property type="project" value="UniProtKB-EC"/>
</dbReference>
<keyword evidence="4 6" id="KW-0472">Membrane</keyword>
<feature type="binding site" evidence="6">
    <location>
        <position position="219"/>
    </location>
    <ligand>
        <name>Zn(2+)</name>
        <dbReference type="ChEBI" id="CHEBI:29105"/>
    </ligand>
</feature>
<keyword evidence="9" id="KW-1185">Reference proteome</keyword>
<dbReference type="InterPro" id="IPR007715">
    <property type="entry name" value="Coq4"/>
</dbReference>
<feature type="binding site" evidence="6">
    <location>
        <position position="235"/>
    </location>
    <ligand>
        <name>Zn(2+)</name>
        <dbReference type="ChEBI" id="CHEBI:29105"/>
    </ligand>
</feature>
<dbReference type="EC" id="4.1.1.130" evidence="6"/>
<organism evidence="8 9">
    <name type="scientific">Riccia sorocarpa</name>
    <dbReference type="NCBI Taxonomy" id="122646"/>
    <lineage>
        <taxon>Eukaryota</taxon>
        <taxon>Viridiplantae</taxon>
        <taxon>Streptophyta</taxon>
        <taxon>Embryophyta</taxon>
        <taxon>Marchantiophyta</taxon>
        <taxon>Marchantiopsida</taxon>
        <taxon>Marchantiidae</taxon>
        <taxon>Marchantiales</taxon>
        <taxon>Ricciaceae</taxon>
        <taxon>Riccia</taxon>
    </lineage>
</organism>
<comment type="caution">
    <text evidence="8">The sequence shown here is derived from an EMBL/GenBank/DDBJ whole genome shotgun (WGS) entry which is preliminary data.</text>
</comment>
<feature type="region of interest" description="Disordered" evidence="7">
    <location>
        <begin position="61"/>
        <end position="90"/>
    </location>
</feature>
<dbReference type="Proteomes" id="UP001633002">
    <property type="component" value="Unassembled WGS sequence"/>
</dbReference>
<keyword evidence="6" id="KW-0479">Metal-binding</keyword>
<comment type="cofactor">
    <cofactor evidence="6">
        <name>Zn(2+)</name>
        <dbReference type="ChEBI" id="CHEBI:29105"/>
    </cofactor>
</comment>
<dbReference type="GO" id="GO:0031314">
    <property type="term" value="C:extrinsic component of mitochondrial inner membrane"/>
    <property type="evidence" value="ECO:0007669"/>
    <property type="project" value="UniProtKB-UniRule"/>
</dbReference>
<comment type="subunit">
    <text evidence="6">Component of a multi-subunit COQ enzyme complex.</text>
</comment>
<evidence type="ECO:0000256" key="7">
    <source>
        <dbReference type="SAM" id="MobiDB-lite"/>
    </source>
</evidence>
<comment type="function">
    <text evidence="6">Lyase that catalyzes the C1-decarboxylation of 4-hydroxy-3-methoxy-5-(all-trans-polyprenyl)benzoic acid into 2-methoxy-6-(all-trans-polyprenyl)phenol during ubiquinone biosynthesis.</text>
</comment>
<comment type="catalytic activity">
    <reaction evidence="6">
        <text>a 4-hydroxy-3-methoxy-5-(all-trans-polyprenyl)benzoate + H(+) = a 2-methoxy-6-(all-trans-polyprenyl)phenol + CO2</text>
        <dbReference type="Rhea" id="RHEA:81179"/>
        <dbReference type="Rhea" id="RHEA-COMP:9551"/>
        <dbReference type="Rhea" id="RHEA-COMP:10931"/>
        <dbReference type="ChEBI" id="CHEBI:15378"/>
        <dbReference type="ChEBI" id="CHEBI:16526"/>
        <dbReference type="ChEBI" id="CHEBI:62731"/>
        <dbReference type="ChEBI" id="CHEBI:84443"/>
        <dbReference type="EC" id="4.1.1.130"/>
    </reaction>
</comment>
<evidence type="ECO:0000256" key="6">
    <source>
        <dbReference type="HAMAP-Rule" id="MF_03111"/>
    </source>
</evidence>
<keyword evidence="3 6" id="KW-0496">Mitochondrion</keyword>
<dbReference type="PANTHER" id="PTHR12922:SF7">
    <property type="entry name" value="UBIQUINONE BIOSYNTHESIS PROTEIN COQ4 HOMOLOG, MITOCHONDRIAL"/>
    <property type="match status" value="1"/>
</dbReference>
<evidence type="ECO:0000256" key="1">
    <source>
        <dbReference type="ARBA" id="ARBA00022688"/>
    </source>
</evidence>
<evidence type="ECO:0000256" key="4">
    <source>
        <dbReference type="ARBA" id="ARBA00023136"/>
    </source>
</evidence>
<keyword evidence="5 6" id="KW-0456">Lyase</keyword>
<feature type="binding site" evidence="6">
    <location>
        <position position="223"/>
    </location>
    <ligand>
        <name>Zn(2+)</name>
        <dbReference type="ChEBI" id="CHEBI:29105"/>
    </ligand>
</feature>
<dbReference type="HAMAP" id="MF_03111">
    <property type="entry name" value="Coq4"/>
    <property type="match status" value="1"/>
</dbReference>
<comment type="subcellular location">
    <subcellularLocation>
        <location evidence="6">Mitochondrion inner membrane</location>
        <topology evidence="6">Peripheral membrane protein</topology>
        <orientation evidence="6">Matrix side</orientation>
    </subcellularLocation>
</comment>
<dbReference type="GO" id="GO:0008270">
    <property type="term" value="F:zinc ion binding"/>
    <property type="evidence" value="ECO:0007669"/>
    <property type="project" value="UniProtKB-UniRule"/>
</dbReference>
<name>A0ABD3I422_9MARC</name>
<sequence>MRRISSIHCPRIVSKSHSLLGIQDSQLLLPSLTRSSVRSLAGGFGYGHEHHENSRGFASSHLNAEQRHHPKWNTEATASSSTGERQWEDDASRFWQGARVPLSSWQQAAVAVGAAVGAALNPARADLVAAVGETTGGLAYQRMLERMKRSPEGQRVLADRPRVTSAAMGHAWDLQPNTFGAAYAKFMGERNFSPDDRPPVRFIETEELAYVATRAREVHDLWHVLFDLPTSVLGELALKMVEFHQTGLPMCFLSVAGASWRLKPNQRKYLFTHYAPWALKAGTSCCDLMCIYYEKHLIEDLEAVRRKWGIIPAPPLPKKRTFESI</sequence>
<evidence type="ECO:0000256" key="3">
    <source>
        <dbReference type="ARBA" id="ARBA00023128"/>
    </source>
</evidence>
<dbReference type="Pfam" id="PF05019">
    <property type="entry name" value="Coq4"/>
    <property type="match status" value="1"/>
</dbReference>
<proteinExistence type="inferred from homology"/>
<accession>A0ABD3I422</accession>
<evidence type="ECO:0000256" key="5">
    <source>
        <dbReference type="ARBA" id="ARBA00023239"/>
    </source>
</evidence>
<dbReference type="InterPro" id="IPR027540">
    <property type="entry name" value="Coq4_euk"/>
</dbReference>
<protein>
    <recommendedName>
        <fullName evidence="6">Ubiquinone biosynthesis protein COQ4 homolog, mitochondrial</fullName>
    </recommendedName>
    <alternativeName>
        <fullName evidence="6">4-hydroxy-3-methoxy-5-polyprenylbenzoate decarboxylase</fullName>
        <ecNumber evidence="6">4.1.1.130</ecNumber>
    </alternativeName>
    <alternativeName>
        <fullName evidence="6">Coenzyme Q biosynthesis protein 4 homolog</fullName>
    </alternativeName>
</protein>
<evidence type="ECO:0000256" key="2">
    <source>
        <dbReference type="ARBA" id="ARBA00022792"/>
    </source>
</evidence>